<name>A0ABQ3UKI0_9CHLR</name>
<dbReference type="InterPro" id="IPR029063">
    <property type="entry name" value="SAM-dependent_MTases_sf"/>
</dbReference>
<dbReference type="Pfam" id="PF08241">
    <property type="entry name" value="Methyltransf_11"/>
    <property type="match status" value="1"/>
</dbReference>
<gene>
    <name evidence="2" type="ORF">KSB_16740</name>
</gene>
<accession>A0ABQ3UKI0</accession>
<dbReference type="SUPFAM" id="SSF53335">
    <property type="entry name" value="S-adenosyl-L-methionine-dependent methyltransferases"/>
    <property type="match status" value="1"/>
</dbReference>
<keyword evidence="3" id="KW-1185">Reference proteome</keyword>
<evidence type="ECO:0000313" key="3">
    <source>
        <dbReference type="Proteomes" id="UP000654345"/>
    </source>
</evidence>
<sequence length="283" mass="31534">MSQPPIVLAFMQARELRAAYKSGQEQTSISPDLGLSHVTVELSDSGVVFPGGVHLRWTQIEKIAASEVNCFVVEENEIRSIQYFSEDTNRMCSLMPTRGAPTMLIAGFTMHRIVDIDPMEDTRKKMATLTPVVGRVLDTATGLGYTAIAAAKSAEQVTTIEFDPGAQHIARQNPWSHELFDNPKIRQVMGDAYEVVPTFDDNSFDRIVHDPPVFSLAGQLYSAVFYRELYRVLRKGGRLFHYIGNLESKSSGTVAKGAFKRLQEAGFKRVIKRPEAFGILAYK</sequence>
<reference evidence="2 3" key="1">
    <citation type="journal article" date="2021" name="Int. J. Syst. Evol. Microbiol.">
        <title>Reticulibacter mediterranei gen. nov., sp. nov., within the new family Reticulibacteraceae fam. nov., and Ktedonospora formicarum gen. nov., sp. nov., Ktedonobacter robiniae sp. nov., Dictyobacter formicarum sp. nov. and Dictyobacter arantiisoli sp. nov., belonging to the class Ktedonobacteria.</title>
        <authorList>
            <person name="Yabe S."/>
            <person name="Zheng Y."/>
            <person name="Wang C.M."/>
            <person name="Sakai Y."/>
            <person name="Abe K."/>
            <person name="Yokota A."/>
            <person name="Donadio S."/>
            <person name="Cavaletti L."/>
            <person name="Monciardini P."/>
        </authorList>
    </citation>
    <scope>NUCLEOTIDE SEQUENCE [LARGE SCALE GENOMIC DNA]</scope>
    <source>
        <strain evidence="2 3">SOSP1-30</strain>
    </source>
</reference>
<organism evidence="2 3">
    <name type="scientific">Ktedonobacter robiniae</name>
    <dbReference type="NCBI Taxonomy" id="2778365"/>
    <lineage>
        <taxon>Bacteria</taxon>
        <taxon>Bacillati</taxon>
        <taxon>Chloroflexota</taxon>
        <taxon>Ktedonobacteria</taxon>
        <taxon>Ktedonobacterales</taxon>
        <taxon>Ktedonobacteraceae</taxon>
        <taxon>Ktedonobacter</taxon>
    </lineage>
</organism>
<dbReference type="RefSeq" id="WP_201370030.1">
    <property type="nucleotide sequence ID" value="NZ_BNJG01000001.1"/>
</dbReference>
<evidence type="ECO:0000313" key="2">
    <source>
        <dbReference type="EMBL" id="GHO53199.1"/>
    </source>
</evidence>
<comment type="caution">
    <text evidence="2">The sequence shown here is derived from an EMBL/GenBank/DDBJ whole genome shotgun (WGS) entry which is preliminary data.</text>
</comment>
<dbReference type="Gene3D" id="3.40.50.150">
    <property type="entry name" value="Vaccinia Virus protein VP39"/>
    <property type="match status" value="1"/>
</dbReference>
<dbReference type="Proteomes" id="UP000654345">
    <property type="component" value="Unassembled WGS sequence"/>
</dbReference>
<dbReference type="EMBL" id="BNJG01000001">
    <property type="protein sequence ID" value="GHO53199.1"/>
    <property type="molecule type" value="Genomic_DNA"/>
</dbReference>
<evidence type="ECO:0000259" key="1">
    <source>
        <dbReference type="Pfam" id="PF08241"/>
    </source>
</evidence>
<dbReference type="CDD" id="cd02440">
    <property type="entry name" value="AdoMet_MTases"/>
    <property type="match status" value="1"/>
</dbReference>
<dbReference type="InterPro" id="IPR013216">
    <property type="entry name" value="Methyltransf_11"/>
</dbReference>
<protein>
    <recommendedName>
        <fullName evidence="1">Methyltransferase type 11 domain-containing protein</fullName>
    </recommendedName>
</protein>
<proteinExistence type="predicted"/>
<feature type="domain" description="Methyltransferase type 11" evidence="1">
    <location>
        <begin position="137"/>
        <end position="240"/>
    </location>
</feature>